<name>A0A1S1PNG1_9ACTN</name>
<sequence>MNAHAGHGSDGAGGRGAGHDPGQGAGREHDHGSGRAGETAAEPRWLDADERAAWRGLIGVMTRLPAALDTQLRRDAGLSHFEYSVLVGLSEAPNRTLAMARLAQFTCGSLSRLSHAVKRLEDKGWVRRAPCAADGRVTNATLTDTGFAKLADSAPGHVETVRDLVVEALARDQLDQLAAICGQILDRLDTAPPPRPR</sequence>
<evidence type="ECO:0000256" key="1">
    <source>
        <dbReference type="SAM" id="MobiDB-lite"/>
    </source>
</evidence>
<dbReference type="Pfam" id="PF01047">
    <property type="entry name" value="MarR"/>
    <property type="match status" value="1"/>
</dbReference>
<dbReference type="AlphaFoldDB" id="A0A1S1PNG1"/>
<feature type="region of interest" description="Disordered" evidence="1">
    <location>
        <begin position="1"/>
        <end position="44"/>
    </location>
</feature>
<evidence type="ECO:0000259" key="2">
    <source>
        <dbReference type="PROSITE" id="PS50995"/>
    </source>
</evidence>
<dbReference type="Gene3D" id="1.10.10.10">
    <property type="entry name" value="Winged helix-like DNA-binding domain superfamily/Winged helix DNA-binding domain"/>
    <property type="match status" value="1"/>
</dbReference>
<dbReference type="RefSeq" id="WP_071065567.1">
    <property type="nucleotide sequence ID" value="NZ_MAXA01000235.1"/>
</dbReference>
<dbReference type="InterPro" id="IPR039422">
    <property type="entry name" value="MarR/SlyA-like"/>
</dbReference>
<proteinExistence type="predicted"/>
<dbReference type="GO" id="GO:0003700">
    <property type="term" value="F:DNA-binding transcription factor activity"/>
    <property type="evidence" value="ECO:0007669"/>
    <property type="project" value="InterPro"/>
</dbReference>
<comment type="caution">
    <text evidence="3">The sequence shown here is derived from an EMBL/GenBank/DDBJ whole genome shotgun (WGS) entry which is preliminary data.</text>
</comment>
<keyword evidence="4" id="KW-1185">Reference proteome</keyword>
<evidence type="ECO:0000313" key="4">
    <source>
        <dbReference type="Proteomes" id="UP000179769"/>
    </source>
</evidence>
<dbReference type="SUPFAM" id="SSF46785">
    <property type="entry name" value="Winged helix' DNA-binding domain"/>
    <property type="match status" value="1"/>
</dbReference>
<dbReference type="PROSITE" id="PS50995">
    <property type="entry name" value="HTH_MARR_2"/>
    <property type="match status" value="1"/>
</dbReference>
<gene>
    <name evidence="3" type="ORF">BBK14_05915</name>
</gene>
<protein>
    <submittedName>
        <fullName evidence="3">MarR family transcriptional regulator</fullName>
    </submittedName>
</protein>
<dbReference type="Proteomes" id="UP000179769">
    <property type="component" value="Unassembled WGS sequence"/>
</dbReference>
<dbReference type="EMBL" id="MAXA01000235">
    <property type="protein sequence ID" value="OHV24388.1"/>
    <property type="molecule type" value="Genomic_DNA"/>
</dbReference>
<dbReference type="GO" id="GO:0006950">
    <property type="term" value="P:response to stress"/>
    <property type="evidence" value="ECO:0007669"/>
    <property type="project" value="TreeGrafter"/>
</dbReference>
<dbReference type="SMART" id="SM00347">
    <property type="entry name" value="HTH_MARR"/>
    <property type="match status" value="1"/>
</dbReference>
<reference evidence="4" key="1">
    <citation type="submission" date="2016-07" db="EMBL/GenBank/DDBJ databases">
        <title>Frankia sp. NRRL B-16219 Genome sequencing.</title>
        <authorList>
            <person name="Ghodhbane-Gtari F."/>
            <person name="Swanson E."/>
            <person name="Gueddou A."/>
            <person name="Louati M."/>
            <person name="Nouioui I."/>
            <person name="Hezbri K."/>
            <person name="Abebe-Akele F."/>
            <person name="Simpson S."/>
            <person name="Morris K."/>
            <person name="Thomas K."/>
            <person name="Gtari M."/>
            <person name="Tisa L.S."/>
        </authorList>
    </citation>
    <scope>NUCLEOTIDE SEQUENCE [LARGE SCALE GENOMIC DNA]</scope>
    <source>
        <strain evidence="4">NRRL B-16219</strain>
    </source>
</reference>
<feature type="domain" description="HTH marR-type" evidence="2">
    <location>
        <begin position="50"/>
        <end position="186"/>
    </location>
</feature>
<organism evidence="3 4">
    <name type="scientific">Parafrankia soli</name>
    <dbReference type="NCBI Taxonomy" id="2599596"/>
    <lineage>
        <taxon>Bacteria</taxon>
        <taxon>Bacillati</taxon>
        <taxon>Actinomycetota</taxon>
        <taxon>Actinomycetes</taxon>
        <taxon>Frankiales</taxon>
        <taxon>Frankiaceae</taxon>
        <taxon>Parafrankia</taxon>
    </lineage>
</organism>
<dbReference type="OrthoDB" id="5432081at2"/>
<accession>A0A1S1PNG1</accession>
<feature type="compositionally biased region" description="Gly residues" evidence="1">
    <location>
        <begin position="8"/>
        <end position="25"/>
    </location>
</feature>
<dbReference type="PANTHER" id="PTHR33164">
    <property type="entry name" value="TRANSCRIPTIONAL REGULATOR, MARR FAMILY"/>
    <property type="match status" value="1"/>
</dbReference>
<dbReference type="InterPro" id="IPR036388">
    <property type="entry name" value="WH-like_DNA-bd_sf"/>
</dbReference>
<dbReference type="PANTHER" id="PTHR33164:SF99">
    <property type="entry name" value="MARR FAMILY REGULATORY PROTEIN"/>
    <property type="match status" value="1"/>
</dbReference>
<dbReference type="InterPro" id="IPR000835">
    <property type="entry name" value="HTH_MarR-typ"/>
</dbReference>
<evidence type="ECO:0000313" key="3">
    <source>
        <dbReference type="EMBL" id="OHV24388.1"/>
    </source>
</evidence>
<dbReference type="InterPro" id="IPR036390">
    <property type="entry name" value="WH_DNA-bd_sf"/>
</dbReference>